<comment type="caution">
    <text evidence="1">The sequence shown here is derived from an EMBL/GenBank/DDBJ whole genome shotgun (WGS) entry which is preliminary data.</text>
</comment>
<proteinExistence type="predicted"/>
<gene>
    <name evidence="1" type="ORF">CDV56_103889</name>
</gene>
<dbReference type="Proteomes" id="UP000215305">
    <property type="component" value="Unassembled WGS sequence"/>
</dbReference>
<dbReference type="VEuPathDB" id="FungiDB:CDV56_103889"/>
<dbReference type="EMBL" id="NKHU02000098">
    <property type="protein sequence ID" value="RHZ55543.1"/>
    <property type="molecule type" value="Genomic_DNA"/>
</dbReference>
<dbReference type="AlphaFoldDB" id="A0A397H2D4"/>
<dbReference type="SUPFAM" id="SSF55961">
    <property type="entry name" value="Bet v1-like"/>
    <property type="match status" value="1"/>
</dbReference>
<dbReference type="RefSeq" id="XP_026614370.1">
    <property type="nucleotide sequence ID" value="XM_026757508.1"/>
</dbReference>
<reference evidence="1" key="1">
    <citation type="submission" date="2018-08" db="EMBL/GenBank/DDBJ databases">
        <title>Draft genome sequence of azole-resistant Aspergillus thermomutatus (Neosartorya pseudofischeri) strain HMR AF 39, isolated from a human nasal aspirate.</title>
        <authorList>
            <person name="Parent-Michaud M."/>
            <person name="Dufresne P.J."/>
            <person name="Fournier E."/>
            <person name="Martineau C."/>
            <person name="Moreira S."/>
            <person name="Perkins V."/>
            <person name="De Repentigny L."/>
            <person name="Dufresne S.F."/>
        </authorList>
    </citation>
    <scope>NUCLEOTIDE SEQUENCE [LARGE SCALE GENOMIC DNA]</scope>
    <source>
        <strain evidence="1">HMR AF 39</strain>
    </source>
</reference>
<sequence>MSTFNIAWIEAVNGANSHPRLSIDDLWQGCVLLARSPQLFTSAISACDIPPIASDRFTRTLHFHQGAVDKMEQEVTLVDRHKFECTTIGTGNRVTTMIFHGVSETPEDLYLSLEYSIPYGKVSLEGEEGEKFREMYRLKAKENLVTGLATMRDLKSQGKLA</sequence>
<dbReference type="Gene3D" id="3.30.530.20">
    <property type="match status" value="1"/>
</dbReference>
<evidence type="ECO:0000313" key="1">
    <source>
        <dbReference type="EMBL" id="RHZ55543.1"/>
    </source>
</evidence>
<keyword evidence="2" id="KW-1185">Reference proteome</keyword>
<dbReference type="GeneID" id="38125863"/>
<dbReference type="OrthoDB" id="2320332at2759"/>
<evidence type="ECO:0008006" key="3">
    <source>
        <dbReference type="Google" id="ProtNLM"/>
    </source>
</evidence>
<evidence type="ECO:0000313" key="2">
    <source>
        <dbReference type="Proteomes" id="UP000215305"/>
    </source>
</evidence>
<protein>
    <recommendedName>
        <fullName evidence="3">DUF1857-domain-containing protein</fullName>
    </recommendedName>
</protein>
<dbReference type="STRING" id="41047.A0A397H2D4"/>
<name>A0A397H2D4_ASPTH</name>
<organism evidence="1 2">
    <name type="scientific">Aspergillus thermomutatus</name>
    <name type="common">Neosartorya pseudofischeri</name>
    <dbReference type="NCBI Taxonomy" id="41047"/>
    <lineage>
        <taxon>Eukaryota</taxon>
        <taxon>Fungi</taxon>
        <taxon>Dikarya</taxon>
        <taxon>Ascomycota</taxon>
        <taxon>Pezizomycotina</taxon>
        <taxon>Eurotiomycetes</taxon>
        <taxon>Eurotiomycetidae</taxon>
        <taxon>Eurotiales</taxon>
        <taxon>Aspergillaceae</taxon>
        <taxon>Aspergillus</taxon>
        <taxon>Aspergillus subgen. Fumigati</taxon>
    </lineage>
</organism>
<dbReference type="Pfam" id="PF08982">
    <property type="entry name" value="AtaL"/>
    <property type="match status" value="1"/>
</dbReference>
<dbReference type="InterPro" id="IPR023393">
    <property type="entry name" value="START-like_dom_sf"/>
</dbReference>
<dbReference type="InterPro" id="IPR015075">
    <property type="entry name" value="AtaL"/>
</dbReference>
<accession>A0A397H2D4</accession>